<dbReference type="Proteomes" id="UP000828390">
    <property type="component" value="Unassembled WGS sequence"/>
</dbReference>
<name>A0A9D4CNT9_DREPO</name>
<evidence type="ECO:0000313" key="1">
    <source>
        <dbReference type="EMBL" id="KAH3727595.1"/>
    </source>
</evidence>
<dbReference type="EMBL" id="JAIWYP010000012">
    <property type="protein sequence ID" value="KAH3727595.1"/>
    <property type="molecule type" value="Genomic_DNA"/>
</dbReference>
<accession>A0A9D4CNT9</accession>
<gene>
    <name evidence="1" type="ORF">DPMN_053534</name>
</gene>
<sequence>MTVSSIVRVAGEPHENCSKILTPVLKRRDQLEEEAKRQNSGMKNFNYKMNSQSSEVANLVKDVSETKPGMPSLIREKVSEVLI</sequence>
<reference evidence="1" key="2">
    <citation type="submission" date="2020-11" db="EMBL/GenBank/DDBJ databases">
        <authorList>
            <person name="McCartney M.A."/>
            <person name="Auch B."/>
            <person name="Kono T."/>
            <person name="Mallez S."/>
            <person name="Becker A."/>
            <person name="Gohl D.M."/>
            <person name="Silverstein K.A.T."/>
            <person name="Koren S."/>
            <person name="Bechman K.B."/>
            <person name="Herman A."/>
            <person name="Abrahante J.E."/>
            <person name="Garbe J."/>
        </authorList>
    </citation>
    <scope>NUCLEOTIDE SEQUENCE</scope>
    <source>
        <strain evidence="1">Duluth1</strain>
        <tissue evidence="1">Whole animal</tissue>
    </source>
</reference>
<organism evidence="1 2">
    <name type="scientific">Dreissena polymorpha</name>
    <name type="common">Zebra mussel</name>
    <name type="synonym">Mytilus polymorpha</name>
    <dbReference type="NCBI Taxonomy" id="45954"/>
    <lineage>
        <taxon>Eukaryota</taxon>
        <taxon>Metazoa</taxon>
        <taxon>Spiralia</taxon>
        <taxon>Lophotrochozoa</taxon>
        <taxon>Mollusca</taxon>
        <taxon>Bivalvia</taxon>
        <taxon>Autobranchia</taxon>
        <taxon>Heteroconchia</taxon>
        <taxon>Euheterodonta</taxon>
        <taxon>Imparidentia</taxon>
        <taxon>Neoheterodontei</taxon>
        <taxon>Myida</taxon>
        <taxon>Dreissenoidea</taxon>
        <taxon>Dreissenidae</taxon>
        <taxon>Dreissena</taxon>
    </lineage>
</organism>
<keyword evidence="2" id="KW-1185">Reference proteome</keyword>
<proteinExistence type="predicted"/>
<reference evidence="1" key="1">
    <citation type="journal article" date="2019" name="bioRxiv">
        <title>The Genome of the Zebra Mussel, Dreissena polymorpha: A Resource for Invasive Species Research.</title>
        <authorList>
            <person name="McCartney M.A."/>
            <person name="Auch B."/>
            <person name="Kono T."/>
            <person name="Mallez S."/>
            <person name="Zhang Y."/>
            <person name="Obille A."/>
            <person name="Becker A."/>
            <person name="Abrahante J.E."/>
            <person name="Garbe J."/>
            <person name="Badalamenti J.P."/>
            <person name="Herman A."/>
            <person name="Mangelson H."/>
            <person name="Liachko I."/>
            <person name="Sullivan S."/>
            <person name="Sone E.D."/>
            <person name="Koren S."/>
            <person name="Silverstein K.A.T."/>
            <person name="Beckman K.B."/>
            <person name="Gohl D.M."/>
        </authorList>
    </citation>
    <scope>NUCLEOTIDE SEQUENCE</scope>
    <source>
        <strain evidence="1">Duluth1</strain>
        <tissue evidence="1">Whole animal</tissue>
    </source>
</reference>
<protein>
    <submittedName>
        <fullName evidence="1">Uncharacterized protein</fullName>
    </submittedName>
</protein>
<comment type="caution">
    <text evidence="1">The sequence shown here is derived from an EMBL/GenBank/DDBJ whole genome shotgun (WGS) entry which is preliminary data.</text>
</comment>
<dbReference type="AlphaFoldDB" id="A0A9D4CNT9"/>
<evidence type="ECO:0000313" key="2">
    <source>
        <dbReference type="Proteomes" id="UP000828390"/>
    </source>
</evidence>